<keyword evidence="4" id="KW-1185">Reference proteome</keyword>
<evidence type="ECO:0000313" key="3">
    <source>
        <dbReference type="EMBL" id="CAL5976706.1"/>
    </source>
</evidence>
<sequence length="203" mass="23849">MQKELQYLMVQLQQALDHVKSEQQYKTLIDQQIQKANQSLQRIEKKLNITHGQLVKLNQDCMAQKLSKTSGNIAEQKLKKNQQFEWMRDLQTGWTELFDEKTPDLIYKVPTAYVDHIDKAEVSNDDEPVYEDNQFEDFEEEQPALQLKPVLQQNNQKQQQQQQQQQNRSQNVMSYTVMGGGIAFSCLLCEQLYIKIFCHFQCG</sequence>
<keyword evidence="1" id="KW-0175">Coiled coil</keyword>
<dbReference type="EMBL" id="CATOUU010000952">
    <property type="protein sequence ID" value="CAI9962221.1"/>
    <property type="molecule type" value="Genomic_DNA"/>
</dbReference>
<accession>A0AA86QMA6</accession>
<dbReference type="AlphaFoldDB" id="A0AA86QMA6"/>
<evidence type="ECO:0000313" key="2">
    <source>
        <dbReference type="EMBL" id="CAI9962221.1"/>
    </source>
</evidence>
<gene>
    <name evidence="3" type="ORF">HINF_LOCUS3950</name>
    <name evidence="2" type="ORF">HINF_LOCUS49866</name>
</gene>
<evidence type="ECO:0000313" key="4">
    <source>
        <dbReference type="Proteomes" id="UP001642409"/>
    </source>
</evidence>
<dbReference type="EMBL" id="CAXDID020000007">
    <property type="protein sequence ID" value="CAL5976706.1"/>
    <property type="molecule type" value="Genomic_DNA"/>
</dbReference>
<organism evidence="2">
    <name type="scientific">Hexamita inflata</name>
    <dbReference type="NCBI Taxonomy" id="28002"/>
    <lineage>
        <taxon>Eukaryota</taxon>
        <taxon>Metamonada</taxon>
        <taxon>Diplomonadida</taxon>
        <taxon>Hexamitidae</taxon>
        <taxon>Hexamitinae</taxon>
        <taxon>Hexamita</taxon>
    </lineage>
</organism>
<dbReference type="Proteomes" id="UP001642409">
    <property type="component" value="Unassembled WGS sequence"/>
</dbReference>
<reference evidence="2" key="1">
    <citation type="submission" date="2023-06" db="EMBL/GenBank/DDBJ databases">
        <authorList>
            <person name="Kurt Z."/>
        </authorList>
    </citation>
    <scope>NUCLEOTIDE SEQUENCE</scope>
</reference>
<name>A0AA86QMA6_9EUKA</name>
<feature type="coiled-coil region" evidence="1">
    <location>
        <begin position="26"/>
        <end position="60"/>
    </location>
</feature>
<proteinExistence type="predicted"/>
<reference evidence="3 4" key="2">
    <citation type="submission" date="2024-07" db="EMBL/GenBank/DDBJ databases">
        <authorList>
            <person name="Akdeniz Z."/>
        </authorList>
    </citation>
    <scope>NUCLEOTIDE SEQUENCE [LARGE SCALE GENOMIC DNA]</scope>
</reference>
<protein>
    <submittedName>
        <fullName evidence="3">Hypothetical_protein</fullName>
    </submittedName>
</protein>
<comment type="caution">
    <text evidence="2">The sequence shown here is derived from an EMBL/GenBank/DDBJ whole genome shotgun (WGS) entry which is preliminary data.</text>
</comment>
<evidence type="ECO:0000256" key="1">
    <source>
        <dbReference type="SAM" id="Coils"/>
    </source>
</evidence>